<evidence type="ECO:0000313" key="6">
    <source>
        <dbReference type="Proteomes" id="UP000319094"/>
    </source>
</evidence>
<dbReference type="InterPro" id="IPR016181">
    <property type="entry name" value="Acyl_CoA_acyltransferase"/>
</dbReference>
<evidence type="ECO:0000256" key="3">
    <source>
        <dbReference type="ARBA" id="ARBA00038502"/>
    </source>
</evidence>
<accession>A0A542XY93</accession>
<dbReference type="PROSITE" id="PS51186">
    <property type="entry name" value="GNAT"/>
    <property type="match status" value="1"/>
</dbReference>
<evidence type="ECO:0000259" key="4">
    <source>
        <dbReference type="PROSITE" id="PS51186"/>
    </source>
</evidence>
<reference evidence="5 6" key="1">
    <citation type="submission" date="2019-06" db="EMBL/GenBank/DDBJ databases">
        <title>Sequencing the genomes of 1000 actinobacteria strains.</title>
        <authorList>
            <person name="Klenk H.-P."/>
        </authorList>
    </citation>
    <scope>NUCLEOTIDE SEQUENCE [LARGE SCALE GENOMIC DNA]</scope>
    <source>
        <strain evidence="5 6">DSM 8803</strain>
    </source>
</reference>
<dbReference type="AlphaFoldDB" id="A0A542XY93"/>
<feature type="domain" description="N-acetyltransferase" evidence="4">
    <location>
        <begin position="14"/>
        <end position="174"/>
    </location>
</feature>
<protein>
    <submittedName>
        <fullName evidence="5">RimJ/RimL family protein N-acetyltransferase</fullName>
    </submittedName>
</protein>
<dbReference type="SUPFAM" id="SSF55729">
    <property type="entry name" value="Acyl-CoA N-acyltransferases (Nat)"/>
    <property type="match status" value="1"/>
</dbReference>
<keyword evidence="1 5" id="KW-0808">Transferase</keyword>
<dbReference type="Proteomes" id="UP000319094">
    <property type="component" value="Unassembled WGS sequence"/>
</dbReference>
<comment type="similarity">
    <text evidence="3">Belongs to the acetyltransferase family. RimJ subfamily.</text>
</comment>
<keyword evidence="2" id="KW-0012">Acyltransferase</keyword>
<organism evidence="5 6">
    <name type="scientific">Leucobacter komagatae</name>
    <dbReference type="NCBI Taxonomy" id="55969"/>
    <lineage>
        <taxon>Bacteria</taxon>
        <taxon>Bacillati</taxon>
        <taxon>Actinomycetota</taxon>
        <taxon>Actinomycetes</taxon>
        <taxon>Micrococcales</taxon>
        <taxon>Microbacteriaceae</taxon>
        <taxon>Leucobacter</taxon>
    </lineage>
</organism>
<gene>
    <name evidence="5" type="ORF">FB468_3340</name>
</gene>
<dbReference type="PANTHER" id="PTHR43792:SF8">
    <property type="entry name" value="[RIBOSOMAL PROTEIN US5]-ALANINE N-ACETYLTRANSFERASE"/>
    <property type="match status" value="1"/>
</dbReference>
<dbReference type="OrthoDB" id="9132139at2"/>
<dbReference type="GO" id="GO:0016747">
    <property type="term" value="F:acyltransferase activity, transferring groups other than amino-acyl groups"/>
    <property type="evidence" value="ECO:0007669"/>
    <property type="project" value="InterPro"/>
</dbReference>
<dbReference type="PANTHER" id="PTHR43792">
    <property type="entry name" value="GNAT FAMILY, PUTATIVE (AFU_ORTHOLOGUE AFUA_3G00765)-RELATED-RELATED"/>
    <property type="match status" value="1"/>
</dbReference>
<proteinExistence type="inferred from homology"/>
<dbReference type="Gene3D" id="3.40.630.30">
    <property type="match status" value="1"/>
</dbReference>
<comment type="caution">
    <text evidence="5">The sequence shown here is derived from an EMBL/GenBank/DDBJ whole genome shotgun (WGS) entry which is preliminary data.</text>
</comment>
<keyword evidence="6" id="KW-1185">Reference proteome</keyword>
<evidence type="ECO:0000256" key="2">
    <source>
        <dbReference type="ARBA" id="ARBA00023315"/>
    </source>
</evidence>
<evidence type="ECO:0000313" key="5">
    <source>
        <dbReference type="EMBL" id="TQL40816.1"/>
    </source>
</evidence>
<sequence>MLRTDALPITSSTVTIRPLAARDAAAYAAGSEDAAVRQFAHLPEPEYTPDSVRAMVSDAVEPGIARGDLAILTIADAVTDEFAGSLVVFDVRPDQAEVGFWLHPDHRGRGLALAALEAATDFARKSGLTRLLAATTVTNAASQRTLEAAGFARGETGFDTTPSGETVELVHYALDVRPGPSAA</sequence>
<dbReference type="Pfam" id="PF13302">
    <property type="entry name" value="Acetyltransf_3"/>
    <property type="match status" value="1"/>
</dbReference>
<dbReference type="InterPro" id="IPR000182">
    <property type="entry name" value="GNAT_dom"/>
</dbReference>
<name>A0A542XY93_9MICO</name>
<dbReference type="RefSeq" id="WP_141888913.1">
    <property type="nucleotide sequence ID" value="NZ_BAAAUY010000018.1"/>
</dbReference>
<evidence type="ECO:0000256" key="1">
    <source>
        <dbReference type="ARBA" id="ARBA00022679"/>
    </source>
</evidence>
<dbReference type="EMBL" id="VFON01000002">
    <property type="protein sequence ID" value="TQL40816.1"/>
    <property type="molecule type" value="Genomic_DNA"/>
</dbReference>
<dbReference type="InterPro" id="IPR051531">
    <property type="entry name" value="N-acetyltransferase"/>
</dbReference>